<keyword evidence="5 7" id="KW-0234">DNA repair</keyword>
<evidence type="ECO:0000259" key="9">
    <source>
        <dbReference type="Pfam" id="PF08743"/>
    </source>
</evidence>
<evidence type="ECO:0000256" key="4">
    <source>
        <dbReference type="ARBA" id="ARBA00023172"/>
    </source>
</evidence>
<dbReference type="InterPro" id="IPR014854">
    <property type="entry name" value="Nse4_C"/>
</dbReference>
<dbReference type="Proteomes" id="UP000238479">
    <property type="component" value="Chromosome 3"/>
</dbReference>
<feature type="region of interest" description="Disordered" evidence="8">
    <location>
        <begin position="300"/>
        <end position="356"/>
    </location>
</feature>
<reference evidence="10 11" key="1">
    <citation type="journal article" date="2018" name="Nat. Genet.">
        <title>The Rosa genome provides new insights in the design of modern roses.</title>
        <authorList>
            <person name="Bendahmane M."/>
        </authorList>
    </citation>
    <scope>NUCLEOTIDE SEQUENCE [LARGE SCALE GENOMIC DNA]</scope>
    <source>
        <strain evidence="11">cv. Old Blush</strain>
    </source>
</reference>
<feature type="region of interest" description="Disordered" evidence="8">
    <location>
        <begin position="1"/>
        <end position="27"/>
    </location>
</feature>
<keyword evidence="6 7" id="KW-0539">Nucleus</keyword>
<proteinExistence type="inferred from homology"/>
<evidence type="ECO:0000256" key="3">
    <source>
        <dbReference type="ARBA" id="ARBA00022763"/>
    </source>
</evidence>
<dbReference type="OrthoDB" id="361242at2759"/>
<comment type="caution">
    <text evidence="10">The sequence shown here is derived from an EMBL/GenBank/DDBJ whole genome shotgun (WGS) entry which is preliminary data.</text>
</comment>
<name>A0A2P6RDG8_ROSCH</name>
<dbReference type="OMA" id="WQLVSPR"/>
<dbReference type="PANTHER" id="PTHR16140">
    <property type="entry name" value="NON-STRUCTURAL MAINTENANCE OF CHROMOSOMES ELEMENT 4"/>
    <property type="match status" value="1"/>
</dbReference>
<feature type="domain" description="Non-structural maintenance of chromosome element 4 C-terminal" evidence="9">
    <location>
        <begin position="212"/>
        <end position="299"/>
    </location>
</feature>
<organism evidence="10 11">
    <name type="scientific">Rosa chinensis</name>
    <name type="common">China rose</name>
    <dbReference type="NCBI Taxonomy" id="74649"/>
    <lineage>
        <taxon>Eukaryota</taxon>
        <taxon>Viridiplantae</taxon>
        <taxon>Streptophyta</taxon>
        <taxon>Embryophyta</taxon>
        <taxon>Tracheophyta</taxon>
        <taxon>Spermatophyta</taxon>
        <taxon>Magnoliopsida</taxon>
        <taxon>eudicotyledons</taxon>
        <taxon>Gunneridae</taxon>
        <taxon>Pentapetalae</taxon>
        <taxon>rosids</taxon>
        <taxon>fabids</taxon>
        <taxon>Rosales</taxon>
        <taxon>Rosaceae</taxon>
        <taxon>Rosoideae</taxon>
        <taxon>Rosoideae incertae sedis</taxon>
        <taxon>Rosa</taxon>
    </lineage>
</organism>
<comment type="function">
    <text evidence="7">Component of the SMC5-SMC6 complex, that promotes sister chromatid alignment after DNA damage and facilitates double-stranded DNA breaks (DSBs) repair via homologous recombination between sister chromatids.</text>
</comment>
<protein>
    <recommendedName>
        <fullName evidence="7">Non-structural maintenance of chromosomes element 4</fullName>
    </recommendedName>
</protein>
<sequence>MVKRVLGCATSTSSGGDETHETDHATPAVADPRVLRSRYHTVKTILYDEREDLTRADSEKFNSIIKEVESLHQLVTKPREQVADAEALLDIASTLMTSVLAHNKEGITASGFVNCILSDFRKPSGNGSSSISWRDIGNAVSHVFQRSPRCCTMIGPMNAVVKQRKVYQRQKRGNPTDNDTPKELGDAVVEEETETVKNVATMFNILKKKRRVRLEYLVLNGNSFSQTVENVFALSFLVKDGRVEIKVNEEGHHLVSPRNAPAAEAIASGAVTYCHLIFRFDFKDWKLMKEVVGNGEELMPHRSADHVSNNSQLEEPQATTGTTPIRKFSRNRGLVIREQHVGTDSSSRSIAEDSAECDYAASASATRKGKRKLI</sequence>
<evidence type="ECO:0000256" key="2">
    <source>
        <dbReference type="ARBA" id="ARBA00008997"/>
    </source>
</evidence>
<keyword evidence="4 7" id="KW-0233">DNA recombination</keyword>
<evidence type="ECO:0000256" key="8">
    <source>
        <dbReference type="SAM" id="MobiDB-lite"/>
    </source>
</evidence>
<comment type="similarity">
    <text evidence="2 7">Belongs to the NSE4 family.</text>
</comment>
<comment type="subcellular location">
    <subcellularLocation>
        <location evidence="1 7">Nucleus</location>
    </subcellularLocation>
</comment>
<evidence type="ECO:0000256" key="7">
    <source>
        <dbReference type="RuleBase" id="RU365071"/>
    </source>
</evidence>
<evidence type="ECO:0000256" key="5">
    <source>
        <dbReference type="ARBA" id="ARBA00023204"/>
    </source>
</evidence>
<dbReference type="EMBL" id="PDCK01000041">
    <property type="protein sequence ID" value="PRQ44487.1"/>
    <property type="molecule type" value="Genomic_DNA"/>
</dbReference>
<comment type="subunit">
    <text evidence="7">Component of the SMC5-SMC6 complex.</text>
</comment>
<dbReference type="GO" id="GO:0006281">
    <property type="term" value="P:DNA repair"/>
    <property type="evidence" value="ECO:0007669"/>
    <property type="project" value="UniProtKB-UniRule"/>
</dbReference>
<feature type="compositionally biased region" description="Polar residues" evidence="8">
    <location>
        <begin position="306"/>
        <end position="323"/>
    </location>
</feature>
<dbReference type="GO" id="GO:0030915">
    <property type="term" value="C:Smc5-Smc6 complex"/>
    <property type="evidence" value="ECO:0007669"/>
    <property type="project" value="UniProtKB-UniRule"/>
</dbReference>
<dbReference type="PANTHER" id="PTHR16140:SF0">
    <property type="entry name" value="NON-STRUCTURAL MAINTENANCE OF CHROMOSOMES ELEMENT 4"/>
    <property type="match status" value="1"/>
</dbReference>
<dbReference type="InterPro" id="IPR027786">
    <property type="entry name" value="Nse4/EID"/>
</dbReference>
<evidence type="ECO:0000256" key="1">
    <source>
        <dbReference type="ARBA" id="ARBA00004123"/>
    </source>
</evidence>
<dbReference type="GO" id="GO:0006310">
    <property type="term" value="P:DNA recombination"/>
    <property type="evidence" value="ECO:0007669"/>
    <property type="project" value="UniProtKB-UniRule"/>
</dbReference>
<dbReference type="Gramene" id="PRQ44487">
    <property type="protein sequence ID" value="PRQ44487"/>
    <property type="gene ID" value="RchiOBHm_Chr3g0479811"/>
</dbReference>
<gene>
    <name evidence="10" type="ORF">RchiOBHm_Chr3g0479811</name>
</gene>
<dbReference type="STRING" id="74649.A0A2P6RDG8"/>
<evidence type="ECO:0000256" key="6">
    <source>
        <dbReference type="ARBA" id="ARBA00023242"/>
    </source>
</evidence>
<keyword evidence="3 7" id="KW-0227">DNA damage</keyword>
<evidence type="ECO:0000313" key="11">
    <source>
        <dbReference type="Proteomes" id="UP000238479"/>
    </source>
</evidence>
<dbReference type="GO" id="GO:0005634">
    <property type="term" value="C:nucleus"/>
    <property type="evidence" value="ECO:0007669"/>
    <property type="project" value="UniProtKB-SubCell"/>
</dbReference>
<dbReference type="Pfam" id="PF08743">
    <property type="entry name" value="Nse4_C"/>
    <property type="match status" value="1"/>
</dbReference>
<accession>A0A2P6RDG8</accession>
<keyword evidence="11" id="KW-1185">Reference proteome</keyword>
<evidence type="ECO:0000313" key="10">
    <source>
        <dbReference type="EMBL" id="PRQ44487.1"/>
    </source>
</evidence>
<dbReference type="AlphaFoldDB" id="A0A2P6RDG8"/>